<dbReference type="Proteomes" id="UP000663874">
    <property type="component" value="Unassembled WGS sequence"/>
</dbReference>
<sequence length="26" mass="3088">MPTFLHVYSNIQSNPMLKKAIEYCCR</sequence>
<evidence type="ECO:0000313" key="3">
    <source>
        <dbReference type="Proteomes" id="UP000663874"/>
    </source>
</evidence>
<organism evidence="2 3">
    <name type="scientific">Rotaria sordida</name>
    <dbReference type="NCBI Taxonomy" id="392033"/>
    <lineage>
        <taxon>Eukaryota</taxon>
        <taxon>Metazoa</taxon>
        <taxon>Spiralia</taxon>
        <taxon>Gnathifera</taxon>
        <taxon>Rotifera</taxon>
        <taxon>Eurotatoria</taxon>
        <taxon>Bdelloidea</taxon>
        <taxon>Philodinida</taxon>
        <taxon>Philodinidae</taxon>
        <taxon>Rotaria</taxon>
    </lineage>
</organism>
<comment type="caution">
    <text evidence="2">The sequence shown here is derived from an EMBL/GenBank/DDBJ whole genome shotgun (WGS) entry which is preliminary data.</text>
</comment>
<protein>
    <recommendedName>
        <fullName evidence="1">Protein UNC80 C-terminal domain-containing protein</fullName>
    </recommendedName>
</protein>
<feature type="domain" description="Protein UNC80 C-terminal" evidence="1">
    <location>
        <begin position="1"/>
        <end position="26"/>
    </location>
</feature>
<feature type="non-terminal residue" evidence="2">
    <location>
        <position position="26"/>
    </location>
</feature>
<evidence type="ECO:0000313" key="2">
    <source>
        <dbReference type="EMBL" id="CAF4389762.1"/>
    </source>
</evidence>
<name>A0A820NIZ1_9BILA</name>
<accession>A0A820NIZ1</accession>
<reference evidence="2" key="1">
    <citation type="submission" date="2021-02" db="EMBL/GenBank/DDBJ databases">
        <authorList>
            <person name="Nowell W R."/>
        </authorList>
    </citation>
    <scope>NUCLEOTIDE SEQUENCE</scope>
</reference>
<dbReference type="Pfam" id="PF20262">
    <property type="entry name" value="UNC80_C"/>
    <property type="match status" value="1"/>
</dbReference>
<proteinExistence type="predicted"/>
<dbReference type="AlphaFoldDB" id="A0A820NIZ1"/>
<dbReference type="InterPro" id="IPR046460">
    <property type="entry name" value="UNC80_C"/>
</dbReference>
<dbReference type="EMBL" id="CAJOBE010062153">
    <property type="protein sequence ID" value="CAF4389762.1"/>
    <property type="molecule type" value="Genomic_DNA"/>
</dbReference>
<evidence type="ECO:0000259" key="1">
    <source>
        <dbReference type="Pfam" id="PF20262"/>
    </source>
</evidence>
<gene>
    <name evidence="2" type="ORF">FNK824_LOCUS43581</name>
</gene>